<dbReference type="AlphaFoldDB" id="A0A3R7N354"/>
<dbReference type="RefSeq" id="XP_029230524.1">
    <property type="nucleotide sequence ID" value="XM_029369362.1"/>
</dbReference>
<dbReference type="EMBL" id="MKKU01000096">
    <property type="protein sequence ID" value="RNF24677.1"/>
    <property type="molecule type" value="Genomic_DNA"/>
</dbReference>
<evidence type="ECO:0000313" key="1">
    <source>
        <dbReference type="EMBL" id="RNF24677.1"/>
    </source>
</evidence>
<sequence length="315" mass="33040">MLSGISPGASSPLDLCIWAPVMPGTKVPTSQKTQDEFSASPCLGLTVSGVSELTLSSSFYGATQPSSPLLLNAEANDSGSVKAGEKSHSLKHGGGGGGVCNTPSDTSFIEALGQPASGPPRPEEAVQLSPHDVVRCAEHHKERTVQNMLRVVNRAGERVWVCRPDVACRMRKCGRALCRGARFKEPCPNAFPNMTSIPGATVTTMQAPRLVFATPHIDDHTAASSGVTRCRIGDCGAFVATPLALTASPALTQLQFLRRTVHGDPMFWVPVSPLPPAFYHAAPWVGGVGGAPCAGAPPQFPVPPNFTWVSSPVSR</sequence>
<dbReference type="OrthoDB" id="245984at2759"/>
<accession>A0A3R7N354</accession>
<proteinExistence type="predicted"/>
<protein>
    <submittedName>
        <fullName evidence="1">Uncharacterized protein</fullName>
    </submittedName>
</protein>
<organism evidence="1 2">
    <name type="scientific">Trypanosoma conorhini</name>
    <dbReference type="NCBI Taxonomy" id="83891"/>
    <lineage>
        <taxon>Eukaryota</taxon>
        <taxon>Discoba</taxon>
        <taxon>Euglenozoa</taxon>
        <taxon>Kinetoplastea</taxon>
        <taxon>Metakinetoplastina</taxon>
        <taxon>Trypanosomatida</taxon>
        <taxon>Trypanosomatidae</taxon>
        <taxon>Trypanosoma</taxon>
    </lineage>
</organism>
<comment type="caution">
    <text evidence="1">The sequence shown here is derived from an EMBL/GenBank/DDBJ whole genome shotgun (WGS) entry which is preliminary data.</text>
</comment>
<dbReference type="Proteomes" id="UP000284403">
    <property type="component" value="Unassembled WGS sequence"/>
</dbReference>
<keyword evidence="2" id="KW-1185">Reference proteome</keyword>
<gene>
    <name evidence="1" type="ORF">Tco025E_02436</name>
</gene>
<reference evidence="1 2" key="1">
    <citation type="journal article" date="2018" name="BMC Genomics">
        <title>Genomic comparison of Trypanosoma conorhini and Trypanosoma rangeli to Trypanosoma cruzi strains of high and low virulence.</title>
        <authorList>
            <person name="Bradwell K.R."/>
            <person name="Koparde V.N."/>
            <person name="Matveyev A.V."/>
            <person name="Serrano M.G."/>
            <person name="Alves J.M."/>
            <person name="Parikh H."/>
            <person name="Huang B."/>
            <person name="Lee V."/>
            <person name="Espinosa-Alvarez O."/>
            <person name="Ortiz P.A."/>
            <person name="Costa-Martins A.G."/>
            <person name="Teixeira M.M."/>
            <person name="Buck G.A."/>
        </authorList>
    </citation>
    <scope>NUCLEOTIDE SEQUENCE [LARGE SCALE GENOMIC DNA]</scope>
    <source>
        <strain evidence="1 2">025E</strain>
    </source>
</reference>
<name>A0A3R7N354_9TRYP</name>
<evidence type="ECO:0000313" key="2">
    <source>
        <dbReference type="Proteomes" id="UP000284403"/>
    </source>
</evidence>
<dbReference type="GeneID" id="40316047"/>